<dbReference type="PROSITE" id="PS50885">
    <property type="entry name" value="HAMP"/>
    <property type="match status" value="1"/>
</dbReference>
<evidence type="ECO:0000256" key="10">
    <source>
        <dbReference type="ARBA" id="ARBA00023136"/>
    </source>
</evidence>
<gene>
    <name evidence="14" type="ORF">CWE11_09730</name>
</gene>
<dbReference type="CDD" id="cd06225">
    <property type="entry name" value="HAMP"/>
    <property type="match status" value="1"/>
</dbReference>
<dbReference type="AlphaFoldDB" id="A0A432WBT8"/>
<dbReference type="CDD" id="cd00082">
    <property type="entry name" value="HisKA"/>
    <property type="match status" value="1"/>
</dbReference>
<evidence type="ECO:0000313" key="14">
    <source>
        <dbReference type="EMBL" id="RUO29518.1"/>
    </source>
</evidence>
<evidence type="ECO:0000256" key="6">
    <source>
        <dbReference type="ARBA" id="ARBA00022692"/>
    </source>
</evidence>
<keyword evidence="6 11" id="KW-0812">Transmembrane</keyword>
<sequence length="516" mass="57066">MESSTLQTAPPPRPPVWRLTGIQRALLLYVVLPILAVIGIGLGVGLERMNSQETERLKSDLELLGRAIRLPVQEALMAGDFEAVERALDSVFDIGRVYGASVYDINGTQVAAAGIASRDLTRSRVAQEVVVTGEQQDRVREISGVDMYSQFLPIFDALGQPNGFIQINRQASDFDASFRRLSLWAWTIWAVMAVLTITIVIFGHYRGLGRHMDSLKHTMNRVEAGYRESRAPEQGPSELADIARGLNQMLDSIERKDEALELSRQHEEEMAQRLQHQEQMAAIGRVASGIAHELGAPLTVIDGRARRLQKSTGDEEQLRQLNAIRGQVARLTRIVQQLLNYSRPGQLGDPAVFTHVKLETLLTGVLESVRHELPEEAPKLTLHAPEKSVPLIKGNKARLELALVNLVRNAAQAAEHHVDVAIEAIGVEPSLHERRQSELLIWVLDDGAGLPIDVDAKKLMEPFFTTKGQGEGTGLGLAIVDNVAREHGGFVQIRNRRDRQGCEVVMRLPIHLDVAS</sequence>
<dbReference type="Proteomes" id="UP000288405">
    <property type="component" value="Unassembled WGS sequence"/>
</dbReference>
<dbReference type="InterPro" id="IPR004358">
    <property type="entry name" value="Sig_transdc_His_kin-like_C"/>
</dbReference>
<keyword evidence="15" id="KW-1185">Reference proteome</keyword>
<proteinExistence type="predicted"/>
<dbReference type="PANTHER" id="PTHR45436">
    <property type="entry name" value="SENSOR HISTIDINE KINASE YKOH"/>
    <property type="match status" value="1"/>
</dbReference>
<dbReference type="Pfam" id="PF00672">
    <property type="entry name" value="HAMP"/>
    <property type="match status" value="1"/>
</dbReference>
<keyword evidence="9" id="KW-0902">Two-component regulatory system</keyword>
<dbReference type="Gene3D" id="3.30.565.10">
    <property type="entry name" value="Histidine kinase-like ATPase, C-terminal domain"/>
    <property type="match status" value="1"/>
</dbReference>
<evidence type="ECO:0000256" key="1">
    <source>
        <dbReference type="ARBA" id="ARBA00000085"/>
    </source>
</evidence>
<dbReference type="CDD" id="cd00075">
    <property type="entry name" value="HATPase"/>
    <property type="match status" value="1"/>
</dbReference>
<dbReference type="InterPro" id="IPR005467">
    <property type="entry name" value="His_kinase_dom"/>
</dbReference>
<name>A0A432WBT8_9GAMM</name>
<comment type="subcellular location">
    <subcellularLocation>
        <location evidence="2">Membrane</location>
    </subcellularLocation>
</comment>
<dbReference type="InterPro" id="IPR036097">
    <property type="entry name" value="HisK_dim/P_sf"/>
</dbReference>
<dbReference type="SMART" id="SM00387">
    <property type="entry name" value="HATPase_c"/>
    <property type="match status" value="1"/>
</dbReference>
<keyword evidence="5" id="KW-0808">Transferase</keyword>
<feature type="domain" description="HAMP" evidence="13">
    <location>
        <begin position="206"/>
        <end position="258"/>
    </location>
</feature>
<dbReference type="InterPro" id="IPR003661">
    <property type="entry name" value="HisK_dim/P_dom"/>
</dbReference>
<keyword evidence="8 11" id="KW-1133">Transmembrane helix</keyword>
<evidence type="ECO:0000313" key="15">
    <source>
        <dbReference type="Proteomes" id="UP000288405"/>
    </source>
</evidence>
<dbReference type="SUPFAM" id="SSF47384">
    <property type="entry name" value="Homodimeric domain of signal transducing histidine kinase"/>
    <property type="match status" value="1"/>
</dbReference>
<dbReference type="Gene3D" id="1.10.287.130">
    <property type="match status" value="1"/>
</dbReference>
<dbReference type="SUPFAM" id="SSF55874">
    <property type="entry name" value="ATPase domain of HSP90 chaperone/DNA topoisomerase II/histidine kinase"/>
    <property type="match status" value="1"/>
</dbReference>
<dbReference type="RefSeq" id="WP_126777427.1">
    <property type="nucleotide sequence ID" value="NZ_PIPM01000011.1"/>
</dbReference>
<evidence type="ECO:0000256" key="4">
    <source>
        <dbReference type="ARBA" id="ARBA00022553"/>
    </source>
</evidence>
<dbReference type="PRINTS" id="PR00344">
    <property type="entry name" value="BCTRLSENSOR"/>
</dbReference>
<dbReference type="GO" id="GO:0000155">
    <property type="term" value="F:phosphorelay sensor kinase activity"/>
    <property type="evidence" value="ECO:0007669"/>
    <property type="project" value="InterPro"/>
</dbReference>
<keyword evidence="10 11" id="KW-0472">Membrane</keyword>
<dbReference type="EMBL" id="PIPM01000011">
    <property type="protein sequence ID" value="RUO29518.1"/>
    <property type="molecule type" value="Genomic_DNA"/>
</dbReference>
<comment type="catalytic activity">
    <reaction evidence="1">
        <text>ATP + protein L-histidine = ADP + protein N-phospho-L-histidine.</text>
        <dbReference type="EC" id="2.7.13.3"/>
    </reaction>
</comment>
<feature type="transmembrane region" description="Helical" evidence="11">
    <location>
        <begin position="183"/>
        <end position="205"/>
    </location>
</feature>
<comment type="caution">
    <text evidence="14">The sequence shown here is derived from an EMBL/GenBank/DDBJ whole genome shotgun (WGS) entry which is preliminary data.</text>
</comment>
<dbReference type="Pfam" id="PF00512">
    <property type="entry name" value="HisKA"/>
    <property type="match status" value="1"/>
</dbReference>
<dbReference type="InterPro" id="IPR036890">
    <property type="entry name" value="HATPase_C_sf"/>
</dbReference>
<dbReference type="PROSITE" id="PS50109">
    <property type="entry name" value="HIS_KIN"/>
    <property type="match status" value="1"/>
</dbReference>
<feature type="transmembrane region" description="Helical" evidence="11">
    <location>
        <begin position="26"/>
        <end position="46"/>
    </location>
</feature>
<evidence type="ECO:0000256" key="9">
    <source>
        <dbReference type="ARBA" id="ARBA00023012"/>
    </source>
</evidence>
<dbReference type="InterPro" id="IPR050428">
    <property type="entry name" value="TCS_sensor_his_kinase"/>
</dbReference>
<dbReference type="EC" id="2.7.13.3" evidence="3"/>
<evidence type="ECO:0000256" key="7">
    <source>
        <dbReference type="ARBA" id="ARBA00022777"/>
    </source>
</evidence>
<accession>A0A432WBT8</accession>
<dbReference type="Gene3D" id="6.10.340.10">
    <property type="match status" value="1"/>
</dbReference>
<keyword evidence="7 14" id="KW-0418">Kinase</keyword>
<keyword evidence="4" id="KW-0597">Phosphoprotein</keyword>
<evidence type="ECO:0000259" key="13">
    <source>
        <dbReference type="PROSITE" id="PS50885"/>
    </source>
</evidence>
<evidence type="ECO:0000256" key="5">
    <source>
        <dbReference type="ARBA" id="ARBA00022679"/>
    </source>
</evidence>
<dbReference type="SMART" id="SM00304">
    <property type="entry name" value="HAMP"/>
    <property type="match status" value="1"/>
</dbReference>
<dbReference type="InterPro" id="IPR003660">
    <property type="entry name" value="HAMP_dom"/>
</dbReference>
<dbReference type="SMART" id="SM00388">
    <property type="entry name" value="HisKA"/>
    <property type="match status" value="1"/>
</dbReference>
<evidence type="ECO:0000256" key="3">
    <source>
        <dbReference type="ARBA" id="ARBA00012438"/>
    </source>
</evidence>
<evidence type="ECO:0000259" key="12">
    <source>
        <dbReference type="PROSITE" id="PS50109"/>
    </source>
</evidence>
<feature type="domain" description="Histidine kinase" evidence="12">
    <location>
        <begin position="289"/>
        <end position="512"/>
    </location>
</feature>
<dbReference type="InterPro" id="IPR003594">
    <property type="entry name" value="HATPase_dom"/>
</dbReference>
<dbReference type="GO" id="GO:0005886">
    <property type="term" value="C:plasma membrane"/>
    <property type="evidence" value="ECO:0007669"/>
    <property type="project" value="TreeGrafter"/>
</dbReference>
<evidence type="ECO:0000256" key="8">
    <source>
        <dbReference type="ARBA" id="ARBA00022989"/>
    </source>
</evidence>
<organism evidence="14 15">
    <name type="scientific">Aliidiomarina sanyensis</name>
    <dbReference type="NCBI Taxonomy" id="1249555"/>
    <lineage>
        <taxon>Bacteria</taxon>
        <taxon>Pseudomonadati</taxon>
        <taxon>Pseudomonadota</taxon>
        <taxon>Gammaproteobacteria</taxon>
        <taxon>Alteromonadales</taxon>
        <taxon>Idiomarinaceae</taxon>
        <taxon>Aliidiomarina</taxon>
    </lineage>
</organism>
<dbReference type="Pfam" id="PF02518">
    <property type="entry name" value="HATPase_c"/>
    <property type="match status" value="1"/>
</dbReference>
<dbReference type="PANTHER" id="PTHR45436:SF5">
    <property type="entry name" value="SENSOR HISTIDINE KINASE TRCS"/>
    <property type="match status" value="1"/>
</dbReference>
<evidence type="ECO:0000256" key="2">
    <source>
        <dbReference type="ARBA" id="ARBA00004370"/>
    </source>
</evidence>
<evidence type="ECO:0000256" key="11">
    <source>
        <dbReference type="SAM" id="Phobius"/>
    </source>
</evidence>
<reference evidence="14 15" key="1">
    <citation type="journal article" date="2011" name="Front. Microbiol.">
        <title>Genomic signatures of strain selection and enhancement in Bacillus atrophaeus var. globigii, a historical biowarfare simulant.</title>
        <authorList>
            <person name="Gibbons H.S."/>
            <person name="Broomall S.M."/>
            <person name="McNew L.A."/>
            <person name="Daligault H."/>
            <person name="Chapman C."/>
            <person name="Bruce D."/>
            <person name="Karavis M."/>
            <person name="Krepps M."/>
            <person name="McGregor P.A."/>
            <person name="Hong C."/>
            <person name="Park K.H."/>
            <person name="Akmal A."/>
            <person name="Feldman A."/>
            <person name="Lin J.S."/>
            <person name="Chang W.E."/>
            <person name="Higgs B.W."/>
            <person name="Demirev P."/>
            <person name="Lindquist J."/>
            <person name="Liem A."/>
            <person name="Fochler E."/>
            <person name="Read T.D."/>
            <person name="Tapia R."/>
            <person name="Johnson S."/>
            <person name="Bishop-Lilly K.A."/>
            <person name="Detter C."/>
            <person name="Han C."/>
            <person name="Sozhamannan S."/>
            <person name="Rosenzweig C.N."/>
            <person name="Skowronski E.W."/>
        </authorList>
    </citation>
    <scope>NUCLEOTIDE SEQUENCE [LARGE SCALE GENOMIC DNA]</scope>
    <source>
        <strain evidence="14 15">GYP-17</strain>
    </source>
</reference>
<protein>
    <recommendedName>
        <fullName evidence="3">histidine kinase</fullName>
        <ecNumber evidence="3">2.7.13.3</ecNumber>
    </recommendedName>
</protein>
<dbReference type="OrthoDB" id="9772100at2"/>